<comment type="caution">
    <text evidence="2">The sequence shown here is derived from an EMBL/GenBank/DDBJ whole genome shotgun (WGS) entry which is preliminary data.</text>
</comment>
<organism evidence="2 3">
    <name type="scientific">Streptomyces durbertensis</name>
    <dbReference type="NCBI Taxonomy" id="2448886"/>
    <lineage>
        <taxon>Bacteria</taxon>
        <taxon>Bacillati</taxon>
        <taxon>Actinomycetota</taxon>
        <taxon>Actinomycetes</taxon>
        <taxon>Kitasatosporales</taxon>
        <taxon>Streptomycetaceae</taxon>
        <taxon>Streptomyces</taxon>
    </lineage>
</organism>
<protein>
    <submittedName>
        <fullName evidence="2">Type I-E CRISPR-associated protein Cse2/CasB</fullName>
    </submittedName>
</protein>
<feature type="region of interest" description="Disordered" evidence="1">
    <location>
        <begin position="1"/>
        <end position="35"/>
    </location>
</feature>
<dbReference type="CDD" id="cd09731">
    <property type="entry name" value="Cse2_I-E"/>
    <property type="match status" value="1"/>
</dbReference>
<sequence length="205" mass="23315">MTDTPPRPQRVWNKYISTDGSWRKKGSPAEQRPPGEDLALLRRGLGRPAGTVLPMIRFYTCPVDDFAARRGEVSPEQEAEHIALALFGVHQQSAERPMHRGGVSFGRAMRHLRGHPKTSAEAVDSRFQQAFTSSSTHALQLRLRGLITQLKGIDQPLDYDQLVKDLHNWSRPHTRAHVRRRWGLDYYGWTGPRRTTAEGTPFSRD</sequence>
<dbReference type="NCBIfam" id="TIGR02548">
    <property type="entry name" value="casB_cse2"/>
    <property type="match status" value="1"/>
</dbReference>
<keyword evidence="3" id="KW-1185">Reference proteome</keyword>
<dbReference type="InterPro" id="IPR038287">
    <property type="entry name" value="Cse2_sf"/>
</dbReference>
<dbReference type="Proteomes" id="UP000766698">
    <property type="component" value="Unassembled WGS sequence"/>
</dbReference>
<proteinExistence type="predicted"/>
<dbReference type="InterPro" id="IPR013382">
    <property type="entry name" value="CRISPR-assoc_prot_Cse2"/>
</dbReference>
<dbReference type="Gene3D" id="1.10.520.40">
    <property type="entry name" value="CRISPR-associated protein Cse2"/>
    <property type="match status" value="1"/>
</dbReference>
<accession>A0ABR6EG61</accession>
<dbReference type="RefSeq" id="WP_182855692.1">
    <property type="nucleotide sequence ID" value="NZ_WMLF01000144.1"/>
</dbReference>
<dbReference type="EMBL" id="WMLF01000144">
    <property type="protein sequence ID" value="MBB1244326.1"/>
    <property type="molecule type" value="Genomic_DNA"/>
</dbReference>
<evidence type="ECO:0000313" key="3">
    <source>
        <dbReference type="Proteomes" id="UP000766698"/>
    </source>
</evidence>
<gene>
    <name evidence="2" type="primary">casB</name>
    <name evidence="2" type="ORF">GL263_12255</name>
</gene>
<dbReference type="Pfam" id="PF09485">
    <property type="entry name" value="CRISPR_Cse2"/>
    <property type="match status" value="1"/>
</dbReference>
<evidence type="ECO:0000256" key="1">
    <source>
        <dbReference type="SAM" id="MobiDB-lite"/>
    </source>
</evidence>
<name>A0ABR6EG61_9ACTN</name>
<reference evidence="3" key="1">
    <citation type="journal article" date="2020" name="Syst. Appl. Microbiol.">
        <title>Streptomyces alkaliterrae sp. nov., isolated from an alkaline soil, and emended descriptions of Streptomyces alkaliphilus, Streptomyces calidiresistens and Streptomyces durbertensis.</title>
        <authorList>
            <person name="Swiecimska M."/>
            <person name="Golinska P."/>
            <person name="Nouioui I."/>
            <person name="Wypij M."/>
            <person name="Rai M."/>
            <person name="Sangal V."/>
            <person name="Goodfellow M."/>
        </authorList>
    </citation>
    <scope>NUCLEOTIDE SEQUENCE [LARGE SCALE GENOMIC DNA]</scope>
    <source>
        <strain evidence="3">DSM 104538</strain>
    </source>
</reference>
<evidence type="ECO:0000313" key="2">
    <source>
        <dbReference type="EMBL" id="MBB1244326.1"/>
    </source>
</evidence>